<proteinExistence type="predicted"/>
<name>A0ABQ3BNB9_9FLAO</name>
<dbReference type="Pfam" id="PF05834">
    <property type="entry name" value="Lycopene_cycl"/>
    <property type="match status" value="1"/>
</dbReference>
<evidence type="ECO:0000313" key="2">
    <source>
        <dbReference type="Proteomes" id="UP000615593"/>
    </source>
</evidence>
<dbReference type="Proteomes" id="UP000615593">
    <property type="component" value="Unassembled WGS sequence"/>
</dbReference>
<reference evidence="2" key="1">
    <citation type="journal article" date="2019" name="Int. J. Syst. Evol. Microbiol.">
        <title>The Global Catalogue of Microorganisms (GCM) 10K type strain sequencing project: providing services to taxonomists for standard genome sequencing and annotation.</title>
        <authorList>
            <consortium name="The Broad Institute Genomics Platform"/>
            <consortium name="The Broad Institute Genome Sequencing Center for Infectious Disease"/>
            <person name="Wu L."/>
            <person name="Ma J."/>
        </authorList>
    </citation>
    <scope>NUCLEOTIDE SEQUENCE [LARGE SCALE GENOMIC DNA]</scope>
    <source>
        <strain evidence="2">KCTC 12708</strain>
    </source>
</reference>
<comment type="caution">
    <text evidence="1">The sequence shown here is derived from an EMBL/GenBank/DDBJ whole genome shotgun (WGS) entry which is preliminary data.</text>
</comment>
<dbReference type="SUPFAM" id="SSF51905">
    <property type="entry name" value="FAD/NAD(P)-binding domain"/>
    <property type="match status" value="1"/>
</dbReference>
<protein>
    <submittedName>
        <fullName evidence="1">Lycopene cyclase</fullName>
    </submittedName>
</protein>
<accession>A0ABQ3BNB9</accession>
<keyword evidence="2" id="KW-1185">Reference proteome</keyword>
<evidence type="ECO:0000313" key="1">
    <source>
        <dbReference type="EMBL" id="GGZ52545.1"/>
    </source>
</evidence>
<dbReference type="Gene3D" id="3.50.50.60">
    <property type="entry name" value="FAD/NAD(P)-binding domain"/>
    <property type="match status" value="1"/>
</dbReference>
<organism evidence="1 2">
    <name type="scientific">Mesonia mobilis</name>
    <dbReference type="NCBI Taxonomy" id="369791"/>
    <lineage>
        <taxon>Bacteria</taxon>
        <taxon>Pseudomonadati</taxon>
        <taxon>Bacteroidota</taxon>
        <taxon>Flavobacteriia</taxon>
        <taxon>Flavobacteriales</taxon>
        <taxon>Flavobacteriaceae</taxon>
        <taxon>Mesonia</taxon>
    </lineage>
</organism>
<gene>
    <name evidence="1" type="primary">crtY</name>
    <name evidence="1" type="ORF">GCM10008088_12690</name>
</gene>
<dbReference type="RefSeq" id="WP_027884161.1">
    <property type="nucleotide sequence ID" value="NZ_BMWY01000003.1"/>
</dbReference>
<sequence length="381" mass="45097">MISNQFNYIIIGSGLAGLQLALSLSRDEYFQNKKIALLDLSSKTKNDKTWCFWEQGEGKWESIIHKSWSAGEVITSSKQIDFQLEPYRYKMIRSIDFYNYVLAELKKISTVEFIHEEVIAAEEKENTVKVSTPSQTYQASHVFDSRIPEEYFSNQKDYINIFQHFKGWMIETEEPVFSTDKFTMMDYRLKWKYSTSFTYVLPISPSKAFVEYTFFTPFTTDENVYDKQLKRYIEKYLQLNHYKITETEKGIIPMTNFPFHKYHSNRITKIGTAGGWVKASTGYSFKHTEKKIEKLLKNIKEDKVFHHNLYNAKFQYFDKIFLKVLEEENAKGEWIFENFYAKNSIQHVFQYLDEETTMAQDLKIMGSLFSSAFIKAFFKSL</sequence>
<dbReference type="InterPro" id="IPR036188">
    <property type="entry name" value="FAD/NAD-bd_sf"/>
</dbReference>
<dbReference type="GeneID" id="94368936"/>
<dbReference type="EMBL" id="BMWY01000003">
    <property type="protein sequence ID" value="GGZ52545.1"/>
    <property type="molecule type" value="Genomic_DNA"/>
</dbReference>